<organism evidence="3 4">
    <name type="scientific">Brachionus plicatilis</name>
    <name type="common">Marine rotifer</name>
    <name type="synonym">Brachionus muelleri</name>
    <dbReference type="NCBI Taxonomy" id="10195"/>
    <lineage>
        <taxon>Eukaryota</taxon>
        <taxon>Metazoa</taxon>
        <taxon>Spiralia</taxon>
        <taxon>Gnathifera</taxon>
        <taxon>Rotifera</taxon>
        <taxon>Eurotatoria</taxon>
        <taxon>Monogononta</taxon>
        <taxon>Pseudotrocha</taxon>
        <taxon>Ploima</taxon>
        <taxon>Brachionidae</taxon>
        <taxon>Brachionus</taxon>
    </lineage>
</organism>
<gene>
    <name evidence="3" type="ORF">BpHYR1_032894</name>
</gene>
<proteinExistence type="predicted"/>
<accession>A0A3M7QLY4</accession>
<evidence type="ECO:0000256" key="2">
    <source>
        <dbReference type="SAM" id="Phobius"/>
    </source>
</evidence>
<sequence>MYKLSDTKHMPGHLLHNETSDQRTQNGAQLTINVAMMTPSLYVTLFSLLTTMALENDDVIDSLNLDLGGPHLCLLSFLPFLAILAKWAPALGLLAVCVC</sequence>
<evidence type="ECO:0000256" key="1">
    <source>
        <dbReference type="SAM" id="MobiDB-lite"/>
    </source>
</evidence>
<keyword evidence="2" id="KW-0812">Transmembrane</keyword>
<evidence type="ECO:0000313" key="3">
    <source>
        <dbReference type="EMBL" id="RNA11948.1"/>
    </source>
</evidence>
<dbReference type="EMBL" id="REGN01005809">
    <property type="protein sequence ID" value="RNA11948.1"/>
    <property type="molecule type" value="Genomic_DNA"/>
</dbReference>
<name>A0A3M7QLY4_BRAPC</name>
<feature type="transmembrane region" description="Helical" evidence="2">
    <location>
        <begin position="74"/>
        <end position="98"/>
    </location>
</feature>
<feature type="transmembrane region" description="Helical" evidence="2">
    <location>
        <begin position="30"/>
        <end position="54"/>
    </location>
</feature>
<reference evidence="3 4" key="1">
    <citation type="journal article" date="2018" name="Sci. Rep.">
        <title>Genomic signatures of local adaptation to the degree of environmental predictability in rotifers.</title>
        <authorList>
            <person name="Franch-Gras L."/>
            <person name="Hahn C."/>
            <person name="Garcia-Roger E.M."/>
            <person name="Carmona M.J."/>
            <person name="Serra M."/>
            <person name="Gomez A."/>
        </authorList>
    </citation>
    <scope>NUCLEOTIDE SEQUENCE [LARGE SCALE GENOMIC DNA]</scope>
    <source>
        <strain evidence="3">HYR1</strain>
    </source>
</reference>
<keyword evidence="2" id="KW-1133">Transmembrane helix</keyword>
<comment type="caution">
    <text evidence="3">The sequence shown here is derived from an EMBL/GenBank/DDBJ whole genome shotgun (WGS) entry which is preliminary data.</text>
</comment>
<evidence type="ECO:0000313" key="4">
    <source>
        <dbReference type="Proteomes" id="UP000276133"/>
    </source>
</evidence>
<dbReference type="Proteomes" id="UP000276133">
    <property type="component" value="Unassembled WGS sequence"/>
</dbReference>
<keyword evidence="4" id="KW-1185">Reference proteome</keyword>
<feature type="region of interest" description="Disordered" evidence="1">
    <location>
        <begin position="1"/>
        <end position="21"/>
    </location>
</feature>
<dbReference type="AlphaFoldDB" id="A0A3M7QLY4"/>
<protein>
    <submittedName>
        <fullName evidence="3">Uncharacterized protein</fullName>
    </submittedName>
</protein>
<keyword evidence="2" id="KW-0472">Membrane</keyword>